<dbReference type="AlphaFoldDB" id="A0A158DR29"/>
<organism evidence="2 3">
    <name type="scientific">Caballeronia pedi</name>
    <dbReference type="NCBI Taxonomy" id="1777141"/>
    <lineage>
        <taxon>Bacteria</taxon>
        <taxon>Pseudomonadati</taxon>
        <taxon>Pseudomonadota</taxon>
        <taxon>Betaproteobacteria</taxon>
        <taxon>Burkholderiales</taxon>
        <taxon>Burkholderiaceae</taxon>
        <taxon>Caballeronia</taxon>
    </lineage>
</organism>
<feature type="region of interest" description="Disordered" evidence="1">
    <location>
        <begin position="277"/>
        <end position="339"/>
    </location>
</feature>
<feature type="region of interest" description="Disordered" evidence="1">
    <location>
        <begin position="196"/>
        <end position="240"/>
    </location>
</feature>
<evidence type="ECO:0000313" key="2">
    <source>
        <dbReference type="EMBL" id="SAK96880.1"/>
    </source>
</evidence>
<feature type="compositionally biased region" description="Basic and acidic residues" evidence="1">
    <location>
        <begin position="277"/>
        <end position="287"/>
    </location>
</feature>
<dbReference type="EMBL" id="FCOE02000045">
    <property type="protein sequence ID" value="SAK96880.1"/>
    <property type="molecule type" value="Genomic_DNA"/>
</dbReference>
<reference evidence="2" key="1">
    <citation type="submission" date="2016-01" db="EMBL/GenBank/DDBJ databases">
        <authorList>
            <person name="Peeters C."/>
        </authorList>
    </citation>
    <scope>NUCLEOTIDE SEQUENCE [LARGE SCALE GENOMIC DNA]</scope>
    <source>
        <strain evidence="2">LMG 29323</strain>
    </source>
</reference>
<gene>
    <name evidence="2" type="ORF">AWB80_07267</name>
</gene>
<accession>A0A158DR29</accession>
<feature type="compositionally biased region" description="Low complexity" evidence="1">
    <location>
        <begin position="230"/>
        <end position="240"/>
    </location>
</feature>
<dbReference type="Proteomes" id="UP000054911">
    <property type="component" value="Unassembled WGS sequence"/>
</dbReference>
<sequence length="339" mass="35773">MTEPLIVVEGNLRLPTLRALTDPSLNFGFEWSATRTRPVQTQTEYSLFAARFETAYVPALSLSDARSPYRAANLWAVFAKEEIPRAMLRLIQDPQARSADDDERADPIHLAVGAPAIARKHGFSKPVAAAIAAAGGVLIVWMLFGLEPGSTRNARPASAEHVAMRAQPDAVAPASAPAVLAAATASIPDQPANVEPISDVPTPPTTPLASAEPETRTVTDTATPPPEPAPIATMPKQSSPRLVAATATAARTHTGRVTTVLAPRAKPPAPIRAHAPDERVAKQDATRHARVTSVKTQAHRTSKTGAPLDPMTLYSMLQHSPTLDSNAAPSGRAAENGAR</sequence>
<evidence type="ECO:0000313" key="3">
    <source>
        <dbReference type="Proteomes" id="UP000054911"/>
    </source>
</evidence>
<dbReference type="RefSeq" id="WP_061179493.1">
    <property type="nucleotide sequence ID" value="NZ_FCOE02000045.1"/>
</dbReference>
<name>A0A158DR29_9BURK</name>
<protein>
    <submittedName>
        <fullName evidence="2">Uncharacterized protein</fullName>
    </submittedName>
</protein>
<dbReference type="OrthoDB" id="9005022at2"/>
<comment type="caution">
    <text evidence="2">The sequence shown here is derived from an EMBL/GenBank/DDBJ whole genome shotgun (WGS) entry which is preliminary data.</text>
</comment>
<feature type="compositionally biased region" description="Polar residues" evidence="1">
    <location>
        <begin position="315"/>
        <end position="328"/>
    </location>
</feature>
<keyword evidence="3" id="KW-1185">Reference proteome</keyword>
<proteinExistence type="predicted"/>
<evidence type="ECO:0000256" key="1">
    <source>
        <dbReference type="SAM" id="MobiDB-lite"/>
    </source>
</evidence>
<dbReference type="STRING" id="1777141.AWB80_07267"/>